<dbReference type="EMBL" id="SOBK01000008">
    <property type="protein sequence ID" value="TDT87449.1"/>
    <property type="molecule type" value="Genomic_DNA"/>
</dbReference>
<dbReference type="CDD" id="cd09992">
    <property type="entry name" value="HDAC_classII"/>
    <property type="match status" value="1"/>
</dbReference>
<dbReference type="PANTHER" id="PTHR10625">
    <property type="entry name" value="HISTONE DEACETYLASE HDAC1-RELATED"/>
    <property type="match status" value="1"/>
</dbReference>
<dbReference type="GO" id="GO:0004407">
    <property type="term" value="F:histone deacetylase activity"/>
    <property type="evidence" value="ECO:0007669"/>
    <property type="project" value="TreeGrafter"/>
</dbReference>
<reference evidence="4 6" key="2">
    <citation type="submission" date="2019-03" db="EMBL/GenBank/DDBJ databases">
        <title>Genomic Encyclopedia of Type Strains, Phase IV (KMG-IV): sequencing the most valuable type-strain genomes for metagenomic binning, comparative biology and taxonomic classification.</title>
        <authorList>
            <person name="Goeker M."/>
        </authorList>
    </citation>
    <scope>NUCLEOTIDE SEQUENCE [LARGE SCALE GENOMIC DNA]</scope>
    <source>
        <strain evidence="4 6">DSM 101483</strain>
    </source>
</reference>
<protein>
    <submittedName>
        <fullName evidence="4">Acetoin utilization deacetylase AcuC-like enzyme</fullName>
    </submittedName>
    <submittedName>
        <fullName evidence="3">Histone deacetylase</fullName>
    </submittedName>
</protein>
<evidence type="ECO:0000313" key="5">
    <source>
        <dbReference type="Proteomes" id="UP000055611"/>
    </source>
</evidence>
<dbReference type="KEGG" id="dej:AWY79_01470"/>
<dbReference type="PANTHER" id="PTHR10625:SF10">
    <property type="entry name" value="HISTONE DEACETYLASE HDAC1"/>
    <property type="match status" value="1"/>
</dbReference>
<evidence type="ECO:0000313" key="3">
    <source>
        <dbReference type="EMBL" id="AMK09871.1"/>
    </source>
</evidence>
<dbReference type="Proteomes" id="UP000055611">
    <property type="component" value="Chromosome"/>
</dbReference>
<proteinExistence type="inferred from homology"/>
<name>A0A140D9K4_9BACT</name>
<dbReference type="InterPro" id="IPR037138">
    <property type="entry name" value="His_deacetylse_dom_sf"/>
</dbReference>
<evidence type="ECO:0000256" key="1">
    <source>
        <dbReference type="ARBA" id="ARBA00005947"/>
    </source>
</evidence>
<gene>
    <name evidence="3" type="ORF">AWY79_01470</name>
    <name evidence="4" type="ORF">EDC59_108115</name>
</gene>
<dbReference type="PRINTS" id="PR01270">
    <property type="entry name" value="HDASUPER"/>
</dbReference>
<comment type="similarity">
    <text evidence="1">Belongs to the histone deacetylase family.</text>
</comment>
<sequence>MLKSNKTLGIIFFPAFDWAISPTHPERQERLLYTQDQLREEGLFDIEGVGEYKPDVAAVEDVERVHFCFPEVAAVATRSHLISAGGAMKAADLVMEGERDCAFAMVRPPGHHAMKVVHGSRGFCTINIEAVMIEHIREKYGRKRIAIVDTDCHHGDGTQDVYWHDPDTLFISLHQDGRTLYPGTGFPRELGGPNAMGRTINIPLPPNTSDEGFLMAVERIVLPILEDFKPDLVINSAGQDNHFTDPITNMNFSAQGYAAMNDMLKPDIAVLEGGYSIQGALPYINLGICLAMAGVDYSHVREPNYNAERIRQDARTTAYIEELCKQLPALYFDPPEFVPKDDSRVGVISGNTFIRHKQIYYDTDGINEVQQESVTLCKQCRGLYKVETRADSGPLCLGVEIPIDACPECRARGYQMVEDAQIKGTYRYIQLINRLDKEYARYGF</sequence>
<dbReference type="Pfam" id="PF00850">
    <property type="entry name" value="Hist_deacetyl"/>
    <property type="match status" value="1"/>
</dbReference>
<organism evidence="4 6">
    <name type="scientific">Pseudodesulfovibrio indicus</name>
    <dbReference type="NCBI Taxonomy" id="1716143"/>
    <lineage>
        <taxon>Bacteria</taxon>
        <taxon>Pseudomonadati</taxon>
        <taxon>Thermodesulfobacteriota</taxon>
        <taxon>Desulfovibrionia</taxon>
        <taxon>Desulfovibrionales</taxon>
        <taxon>Desulfovibrionaceae</taxon>
    </lineage>
</organism>
<accession>A0A140D9K4</accession>
<dbReference type="InterPro" id="IPR000286">
    <property type="entry name" value="HDACs"/>
</dbReference>
<dbReference type="OrthoDB" id="9808367at2"/>
<evidence type="ECO:0000259" key="2">
    <source>
        <dbReference type="Pfam" id="PF00850"/>
    </source>
</evidence>
<dbReference type="InterPro" id="IPR023801">
    <property type="entry name" value="His_deacetylse_dom"/>
</dbReference>
<dbReference type="EMBL" id="CP014206">
    <property type="protein sequence ID" value="AMK09871.1"/>
    <property type="molecule type" value="Genomic_DNA"/>
</dbReference>
<reference evidence="3 5" key="1">
    <citation type="journal article" date="2016" name="Front. Microbiol.">
        <title>Genome Sequence of the Piezophilic, Mesophilic Sulfate-Reducing Bacterium Desulfovibrio indicus J2T.</title>
        <authorList>
            <person name="Cao J."/>
            <person name="Maignien L."/>
            <person name="Shao Z."/>
            <person name="Alain K."/>
            <person name="Jebbar M."/>
        </authorList>
    </citation>
    <scope>NUCLEOTIDE SEQUENCE [LARGE SCALE GENOMIC DNA]</scope>
    <source>
        <strain evidence="3 5">J2</strain>
    </source>
</reference>
<dbReference type="Proteomes" id="UP000295506">
    <property type="component" value="Unassembled WGS sequence"/>
</dbReference>
<feature type="domain" description="Histone deacetylase" evidence="2">
    <location>
        <begin position="80"/>
        <end position="278"/>
    </location>
</feature>
<evidence type="ECO:0000313" key="4">
    <source>
        <dbReference type="EMBL" id="TDT87449.1"/>
    </source>
</evidence>
<dbReference type="AlphaFoldDB" id="A0A140D9K4"/>
<dbReference type="RefSeq" id="WP_066799428.1">
    <property type="nucleotide sequence ID" value="NZ_CP014206.1"/>
</dbReference>
<evidence type="ECO:0000313" key="6">
    <source>
        <dbReference type="Proteomes" id="UP000295506"/>
    </source>
</evidence>
<dbReference type="SUPFAM" id="SSF52768">
    <property type="entry name" value="Arginase/deacetylase"/>
    <property type="match status" value="1"/>
</dbReference>
<dbReference type="InterPro" id="IPR023696">
    <property type="entry name" value="Ureohydrolase_dom_sf"/>
</dbReference>
<dbReference type="Gene3D" id="3.40.800.20">
    <property type="entry name" value="Histone deacetylase domain"/>
    <property type="match status" value="1"/>
</dbReference>
<keyword evidence="5" id="KW-1185">Reference proteome</keyword>
<dbReference type="GO" id="GO:0040029">
    <property type="term" value="P:epigenetic regulation of gene expression"/>
    <property type="evidence" value="ECO:0007669"/>
    <property type="project" value="TreeGrafter"/>
</dbReference>